<comment type="catalytic activity">
    <reaction evidence="1 8">
        <text>3-dehydroquinate = 3-dehydroshikimate + H2O</text>
        <dbReference type="Rhea" id="RHEA:21096"/>
        <dbReference type="ChEBI" id="CHEBI:15377"/>
        <dbReference type="ChEBI" id="CHEBI:16630"/>
        <dbReference type="ChEBI" id="CHEBI:32364"/>
        <dbReference type="EC" id="4.2.1.10"/>
    </reaction>
</comment>
<dbReference type="GO" id="GO:0019631">
    <property type="term" value="P:quinate catabolic process"/>
    <property type="evidence" value="ECO:0007669"/>
    <property type="project" value="TreeGrafter"/>
</dbReference>
<dbReference type="HOGENOM" id="CLU_090968_2_0_4"/>
<dbReference type="NCBIfam" id="NF003805">
    <property type="entry name" value="PRK05395.1-2"/>
    <property type="match status" value="1"/>
</dbReference>
<evidence type="ECO:0000256" key="5">
    <source>
        <dbReference type="ARBA" id="ARBA00011193"/>
    </source>
</evidence>
<evidence type="ECO:0000313" key="9">
    <source>
        <dbReference type="EMBL" id="ABN92709.1"/>
    </source>
</evidence>
<feature type="active site" description="Proton acceptor" evidence="8">
    <location>
        <position position="67"/>
    </location>
</feature>
<keyword evidence="8" id="KW-0057">Aromatic amino acid biosynthesis</keyword>
<dbReference type="EC" id="4.2.1.10" evidence="6 8"/>
<dbReference type="NCBIfam" id="NF003806">
    <property type="entry name" value="PRK05395.1-3"/>
    <property type="match status" value="1"/>
</dbReference>
<reference evidence="10" key="1">
    <citation type="submission" date="2007-02" db="EMBL/GenBank/DDBJ databases">
        <authorList>
            <person name="DeShazer D."/>
            <person name="Woods D.E."/>
            <person name="Nierman W.C."/>
        </authorList>
    </citation>
    <scope>NUCLEOTIDE SEQUENCE [LARGE SCALE GENOMIC DNA]</scope>
    <source>
        <strain evidence="10">1106a</strain>
    </source>
</reference>
<dbReference type="HAMAP" id="MF_00169">
    <property type="entry name" value="AroQ"/>
    <property type="match status" value="1"/>
</dbReference>
<dbReference type="GO" id="GO:0008652">
    <property type="term" value="P:amino acid biosynthetic process"/>
    <property type="evidence" value="ECO:0007669"/>
    <property type="project" value="UniProtKB-KW"/>
</dbReference>
<keyword evidence="8" id="KW-0028">Amino-acid biosynthesis</keyword>
<feature type="site" description="Transition state stabilizer" evidence="8">
    <location>
        <position position="62"/>
    </location>
</feature>
<feature type="binding site" evidence="8">
    <location>
        <begin position="145"/>
        <end position="146"/>
    </location>
    <ligand>
        <name>substrate</name>
    </ligand>
</feature>
<keyword evidence="7 8" id="KW-0456">Lyase</keyword>
<evidence type="ECO:0000256" key="3">
    <source>
        <dbReference type="ARBA" id="ARBA00004902"/>
    </source>
</evidence>
<name>A3P2G4_BURP0</name>
<dbReference type="InterPro" id="IPR036441">
    <property type="entry name" value="DHquinase_II_sf"/>
</dbReference>
<dbReference type="NCBIfam" id="NF003807">
    <property type="entry name" value="PRK05395.1-4"/>
    <property type="match status" value="1"/>
</dbReference>
<dbReference type="SUPFAM" id="SSF52304">
    <property type="entry name" value="Type II 3-dehydroquinate dehydratase"/>
    <property type="match status" value="1"/>
</dbReference>
<comment type="function">
    <text evidence="2 8">Catalyzes a trans-dehydration via an enolate intermediate.</text>
</comment>
<dbReference type="InterPro" id="IPR001874">
    <property type="entry name" value="DHquinase_II"/>
</dbReference>
<feature type="binding site" evidence="8">
    <location>
        <position position="155"/>
    </location>
    <ligand>
        <name>substrate</name>
    </ligand>
</feature>
<evidence type="ECO:0000313" key="10">
    <source>
        <dbReference type="Proteomes" id="UP000006738"/>
    </source>
</evidence>
<comment type="pathway">
    <text evidence="3 8">Metabolic intermediate biosynthesis; chorismate biosynthesis; chorismate from D-erythrose 4-phosphate and phosphoenolpyruvate: step 3/7.</text>
</comment>
<comment type="similarity">
    <text evidence="4 8">Belongs to the type-II 3-dehydroquinase family.</text>
</comment>
<sequence>MVQIIENPERHCASASAHWRRILTTHARSSTDTYPFFTGVSYMNKPKVLVLNGPNLNLLGKREPRIYGSETLQDVERRCADAAHALGLALEFRQSNAEHQLIDWLHDAREHVAGVVINPAAYTHTSVAIADALAALGKPIIEVHISNVHRREAFRHHSFVSALADGVICGCGTEGYVFALRRLATLIGGEGAR</sequence>
<dbReference type="Proteomes" id="UP000006738">
    <property type="component" value="Chromosome II"/>
</dbReference>
<dbReference type="GO" id="GO:0003855">
    <property type="term" value="F:3-dehydroquinate dehydratase activity"/>
    <property type="evidence" value="ECO:0007669"/>
    <property type="project" value="UniProtKB-UniRule"/>
</dbReference>
<feature type="binding site" evidence="8">
    <location>
        <position position="124"/>
    </location>
    <ligand>
        <name>substrate</name>
    </ligand>
</feature>
<evidence type="ECO:0000256" key="7">
    <source>
        <dbReference type="ARBA" id="ARBA00023239"/>
    </source>
</evidence>
<feature type="active site" description="Proton donor" evidence="8">
    <location>
        <position position="144"/>
    </location>
</feature>
<dbReference type="Pfam" id="PF01220">
    <property type="entry name" value="DHquinase_II"/>
    <property type="match status" value="1"/>
</dbReference>
<dbReference type="PANTHER" id="PTHR21272">
    <property type="entry name" value="CATABOLIC 3-DEHYDROQUINASE"/>
    <property type="match status" value="1"/>
</dbReference>
<dbReference type="UniPathway" id="UPA00053">
    <property type="reaction ID" value="UER00086"/>
</dbReference>
<protein>
    <recommendedName>
        <fullName evidence="6 8">3-dehydroquinate dehydratase</fullName>
        <shortName evidence="8">3-dehydroquinase</shortName>
        <ecNumber evidence="6 8">4.2.1.10</ecNumber>
    </recommendedName>
    <alternativeName>
        <fullName evidence="8">Type II DHQase</fullName>
    </alternativeName>
</protein>
<dbReference type="Gene3D" id="3.40.50.9100">
    <property type="entry name" value="Dehydroquinase, class II"/>
    <property type="match status" value="1"/>
</dbReference>
<dbReference type="PANTHER" id="PTHR21272:SF3">
    <property type="entry name" value="CATABOLIC 3-DEHYDROQUINASE"/>
    <property type="match status" value="1"/>
</dbReference>
<evidence type="ECO:0000256" key="8">
    <source>
        <dbReference type="HAMAP-Rule" id="MF_00169"/>
    </source>
</evidence>
<feature type="binding site" evidence="8">
    <location>
        <position position="118"/>
    </location>
    <ligand>
        <name>substrate</name>
    </ligand>
</feature>
<feature type="binding site" evidence="8">
    <location>
        <position position="131"/>
    </location>
    <ligand>
        <name>substrate</name>
    </ligand>
</feature>
<dbReference type="PROSITE" id="PS01029">
    <property type="entry name" value="DEHYDROQUINASE_II"/>
    <property type="match status" value="1"/>
</dbReference>
<organism evidence="9 10">
    <name type="scientific">Burkholderia pseudomallei (strain 1106a)</name>
    <dbReference type="NCBI Taxonomy" id="357348"/>
    <lineage>
        <taxon>Bacteria</taxon>
        <taxon>Pseudomonadati</taxon>
        <taxon>Pseudomonadota</taxon>
        <taxon>Betaproteobacteria</taxon>
        <taxon>Burkholderiales</taxon>
        <taxon>Burkholderiaceae</taxon>
        <taxon>Burkholderia</taxon>
        <taxon>pseudomallei group</taxon>
    </lineage>
</organism>
<dbReference type="InterPro" id="IPR018509">
    <property type="entry name" value="DHquinase_II_CS"/>
</dbReference>
<evidence type="ECO:0000256" key="2">
    <source>
        <dbReference type="ARBA" id="ARBA00003924"/>
    </source>
</evidence>
<evidence type="ECO:0000256" key="4">
    <source>
        <dbReference type="ARBA" id="ARBA00011037"/>
    </source>
</evidence>
<dbReference type="KEGG" id="bpl:BURPS1106A_A0482"/>
<dbReference type="EMBL" id="CP000573">
    <property type="protein sequence ID" value="ABN92709.1"/>
    <property type="molecule type" value="Genomic_DNA"/>
</dbReference>
<proteinExistence type="inferred from homology"/>
<dbReference type="GO" id="GO:0009073">
    <property type="term" value="P:aromatic amino acid family biosynthetic process"/>
    <property type="evidence" value="ECO:0007669"/>
    <property type="project" value="UniProtKB-KW"/>
</dbReference>
<dbReference type="CDD" id="cd00466">
    <property type="entry name" value="DHQase_II"/>
    <property type="match status" value="1"/>
</dbReference>
<dbReference type="GO" id="GO:0009423">
    <property type="term" value="P:chorismate biosynthetic process"/>
    <property type="evidence" value="ECO:0007669"/>
    <property type="project" value="UniProtKB-UniRule"/>
</dbReference>
<gene>
    <name evidence="8 9" type="primary">aroQ</name>
    <name evidence="9" type="ordered locus">BURPS1106A_A0482</name>
</gene>
<evidence type="ECO:0000256" key="6">
    <source>
        <dbReference type="ARBA" id="ARBA00012060"/>
    </source>
</evidence>
<dbReference type="NCBIfam" id="NF003804">
    <property type="entry name" value="PRK05395.1-1"/>
    <property type="match status" value="1"/>
</dbReference>
<accession>A3P2G4</accession>
<dbReference type="NCBIfam" id="TIGR01088">
    <property type="entry name" value="aroQ"/>
    <property type="match status" value="1"/>
</dbReference>
<evidence type="ECO:0000256" key="1">
    <source>
        <dbReference type="ARBA" id="ARBA00001864"/>
    </source>
</evidence>
<dbReference type="AlphaFoldDB" id="A3P2G4"/>
<comment type="subunit">
    <text evidence="5 8">Homododecamer.</text>
</comment>